<dbReference type="Proteomes" id="UP000789860">
    <property type="component" value="Unassembled WGS sequence"/>
</dbReference>
<reference evidence="1" key="1">
    <citation type="submission" date="2021-06" db="EMBL/GenBank/DDBJ databases">
        <authorList>
            <person name="Kallberg Y."/>
            <person name="Tangrot J."/>
            <person name="Rosling A."/>
        </authorList>
    </citation>
    <scope>NUCLEOTIDE SEQUENCE</scope>
    <source>
        <strain evidence="1">AU212A</strain>
    </source>
</reference>
<proteinExistence type="predicted"/>
<gene>
    <name evidence="1" type="ORF">SCALOS_LOCUS7437</name>
</gene>
<comment type="caution">
    <text evidence="1">The sequence shown here is derived from an EMBL/GenBank/DDBJ whole genome shotgun (WGS) entry which is preliminary data.</text>
</comment>
<dbReference type="EMBL" id="CAJVPM010016599">
    <property type="protein sequence ID" value="CAG8615020.1"/>
    <property type="molecule type" value="Genomic_DNA"/>
</dbReference>
<evidence type="ECO:0000313" key="1">
    <source>
        <dbReference type="EMBL" id="CAG8615020.1"/>
    </source>
</evidence>
<feature type="non-terminal residue" evidence="1">
    <location>
        <position position="1"/>
    </location>
</feature>
<protein>
    <submittedName>
        <fullName evidence="1">11641_t:CDS:1</fullName>
    </submittedName>
</protein>
<evidence type="ECO:0000313" key="2">
    <source>
        <dbReference type="Proteomes" id="UP000789860"/>
    </source>
</evidence>
<keyword evidence="2" id="KW-1185">Reference proteome</keyword>
<sequence>EVSAKTIKNCWLHTKIISLRDNDRTPIIPISSTFVDNNEAVNEYLSVDPNDANDLQQVIDTLCIRHPMSLEDLLRAEEHEVLHQQFNEKDFVQAATEIEQVEDKVVTPSLTGKEQLNILRSALKIVDKRIDNGRVTMKFLCKLQSCICEEIRKEEAEIQI</sequence>
<organism evidence="1 2">
    <name type="scientific">Scutellospora calospora</name>
    <dbReference type="NCBI Taxonomy" id="85575"/>
    <lineage>
        <taxon>Eukaryota</taxon>
        <taxon>Fungi</taxon>
        <taxon>Fungi incertae sedis</taxon>
        <taxon>Mucoromycota</taxon>
        <taxon>Glomeromycotina</taxon>
        <taxon>Glomeromycetes</taxon>
        <taxon>Diversisporales</taxon>
        <taxon>Gigasporaceae</taxon>
        <taxon>Scutellospora</taxon>
    </lineage>
</organism>
<name>A0ACA9MXG7_9GLOM</name>
<accession>A0ACA9MXG7</accession>